<evidence type="ECO:0000313" key="4">
    <source>
        <dbReference type="Proteomes" id="UP001321421"/>
    </source>
</evidence>
<evidence type="ECO:0008006" key="5">
    <source>
        <dbReference type="Google" id="ProtNLM"/>
    </source>
</evidence>
<protein>
    <recommendedName>
        <fullName evidence="5">DUF4064 domain-containing protein</fullName>
    </recommendedName>
</protein>
<keyword evidence="2" id="KW-0472">Membrane</keyword>
<accession>A0ABM8H8D1</accession>
<organism evidence="3 4">
    <name type="scientific">Barrientosiimonas endolithica</name>
    <dbReference type="NCBI Taxonomy" id="1535208"/>
    <lineage>
        <taxon>Bacteria</taxon>
        <taxon>Bacillati</taxon>
        <taxon>Actinomycetota</taxon>
        <taxon>Actinomycetes</taxon>
        <taxon>Micrococcales</taxon>
        <taxon>Dermacoccaceae</taxon>
        <taxon>Barrientosiimonas</taxon>
    </lineage>
</organism>
<keyword evidence="2" id="KW-1133">Transmembrane helix</keyword>
<evidence type="ECO:0000256" key="1">
    <source>
        <dbReference type="SAM" id="MobiDB-lite"/>
    </source>
</evidence>
<keyword evidence="4" id="KW-1185">Reference proteome</keyword>
<feature type="compositionally biased region" description="Gly residues" evidence="1">
    <location>
        <begin position="68"/>
        <end position="98"/>
    </location>
</feature>
<dbReference type="Proteomes" id="UP001321421">
    <property type="component" value="Chromosome"/>
</dbReference>
<sequence>MSHWYRCGEPDKVACDRTIFFVGGSQMSNQPPYDPQGGQPGGQNYPQGQPGYGAPQGQPGYGAPQGQPGHGAPQGGGYPGAPQGGYGSAPQMPGGGMGAPVDAAKPKSIDLAQKLMYAGAGLAVVNAIVTLLTADSIKDKVRDKLGSAASQAELDSAFSSFNTQAIVGAVIGVVLWLLMAKFNGDGKKWARIVATVLFVISTLSLLFNLMAGVATAPILLILVLTWLVGLGAIILLYKPESTQYYNAKSARPV</sequence>
<evidence type="ECO:0000313" key="3">
    <source>
        <dbReference type="EMBL" id="BDZ57124.1"/>
    </source>
</evidence>
<reference evidence="4" key="1">
    <citation type="journal article" date="2019" name="Int. J. Syst. Evol. Microbiol.">
        <title>The Global Catalogue of Microorganisms (GCM) 10K type strain sequencing project: providing services to taxonomists for standard genome sequencing and annotation.</title>
        <authorList>
            <consortium name="The Broad Institute Genomics Platform"/>
            <consortium name="The Broad Institute Genome Sequencing Center for Infectious Disease"/>
            <person name="Wu L."/>
            <person name="Ma J."/>
        </authorList>
    </citation>
    <scope>NUCLEOTIDE SEQUENCE [LARGE SCALE GENOMIC DNA]</scope>
    <source>
        <strain evidence="4">NBRC 110608</strain>
    </source>
</reference>
<feature type="transmembrane region" description="Helical" evidence="2">
    <location>
        <begin position="216"/>
        <end position="237"/>
    </location>
</feature>
<keyword evidence="2" id="KW-0812">Transmembrane</keyword>
<feature type="transmembrane region" description="Helical" evidence="2">
    <location>
        <begin position="157"/>
        <end position="178"/>
    </location>
</feature>
<feature type="transmembrane region" description="Helical" evidence="2">
    <location>
        <begin position="115"/>
        <end position="137"/>
    </location>
</feature>
<evidence type="ECO:0000256" key="2">
    <source>
        <dbReference type="SAM" id="Phobius"/>
    </source>
</evidence>
<feature type="region of interest" description="Disordered" evidence="1">
    <location>
        <begin position="25"/>
        <end position="101"/>
    </location>
</feature>
<feature type="transmembrane region" description="Helical" evidence="2">
    <location>
        <begin position="190"/>
        <end position="210"/>
    </location>
</feature>
<name>A0ABM8H8D1_9MICO</name>
<dbReference type="EMBL" id="AP027735">
    <property type="protein sequence ID" value="BDZ57124.1"/>
    <property type="molecule type" value="Genomic_DNA"/>
</dbReference>
<gene>
    <name evidence="3" type="ORF">GCM10025872_07810</name>
</gene>
<feature type="compositionally biased region" description="Low complexity" evidence="1">
    <location>
        <begin position="42"/>
        <end position="67"/>
    </location>
</feature>
<proteinExistence type="predicted"/>